<dbReference type="InterPro" id="IPR002885">
    <property type="entry name" value="PPR_rpt"/>
</dbReference>
<name>A0A7N0ZWC8_KALFE</name>
<proteinExistence type="predicted"/>
<dbReference type="Proteomes" id="UP000594263">
    <property type="component" value="Unplaced"/>
</dbReference>
<dbReference type="PANTHER" id="PTHR47926:SF438">
    <property type="entry name" value="PENTATRICOPEPTIDE REPEAT-CONTAINING PROTEIN"/>
    <property type="match status" value="1"/>
</dbReference>
<dbReference type="GO" id="GO:0009451">
    <property type="term" value="P:RNA modification"/>
    <property type="evidence" value="ECO:0007669"/>
    <property type="project" value="InterPro"/>
</dbReference>
<dbReference type="NCBIfam" id="TIGR00756">
    <property type="entry name" value="PPR"/>
    <property type="match status" value="3"/>
</dbReference>
<dbReference type="InterPro" id="IPR046960">
    <property type="entry name" value="PPR_At4g14850-like_plant"/>
</dbReference>
<sequence>MQSRVSGAKRLLQVLDLIAVKKPSPVNRQNHLRLIQHVLETEIQTDNHQNVNDSAATDSLGESRWDANALSQALTSYASSRSLFYGIQLHGLSMKTGFLSNVYVGSSLMNLYCRCGEVVNGCKLFDEMPVRNVVSWTTVISGFAQEWQVDVCLQLYNRMRISRSKPNDITLTTLLSACSSSGSLGQGRSTHCQTIRMGFESYAHVANALVSMYSKCGQHHEALCAFNGIHVKDVVSWNSMIAGYASHGLASEVINLFQVMKKQKVNPDSFTFLSILSSCRHAGLVEQGKAFFGRMLEHDVEPELDHYACIIDLFGRAGLLEEASLLVENMPIAPNAVIWGSLLSSCRLHGCLHIGIRAAEKRLALEPNCAATHIQLANLYADVGYGCQAAQARKLMKDKGIKTSPGCSWIELGAELHRFAAEDKSNTKVMKIVLVVDTLAKNMSSLCCEPEFDEDGPLEAM</sequence>
<protein>
    <recommendedName>
        <fullName evidence="5">Pentatricopeptide repeat-containing protein</fullName>
    </recommendedName>
</protein>
<evidence type="ECO:0000256" key="2">
    <source>
        <dbReference type="PROSITE-ProRule" id="PRU00708"/>
    </source>
</evidence>
<evidence type="ECO:0008006" key="5">
    <source>
        <dbReference type="Google" id="ProtNLM"/>
    </source>
</evidence>
<dbReference type="Gramene" id="Kaladp0045s0390.3.v1.1">
    <property type="protein sequence ID" value="Kaladp0045s0390.3.v1.1.CDS.1"/>
    <property type="gene ID" value="Kaladp0045s0390.v1.1"/>
</dbReference>
<dbReference type="FunFam" id="1.25.40.10:FF:000378">
    <property type="entry name" value="Pentatricopeptide repeat-containing protein mitochondrial"/>
    <property type="match status" value="1"/>
</dbReference>
<dbReference type="InterPro" id="IPR046848">
    <property type="entry name" value="E_motif"/>
</dbReference>
<dbReference type="OMA" id="SAHCQII"/>
<accession>A0A7N0ZWC8</accession>
<dbReference type="Pfam" id="PF01535">
    <property type="entry name" value="PPR"/>
    <property type="match status" value="2"/>
</dbReference>
<dbReference type="Pfam" id="PF20431">
    <property type="entry name" value="E_motif"/>
    <property type="match status" value="1"/>
</dbReference>
<dbReference type="EnsemblPlants" id="Kaladp0045s0390.3.v1.1">
    <property type="protein sequence ID" value="Kaladp0045s0390.3.v1.1.CDS.1"/>
    <property type="gene ID" value="Kaladp0045s0390.v1.1"/>
</dbReference>
<feature type="repeat" description="PPR" evidence="2">
    <location>
        <begin position="233"/>
        <end position="267"/>
    </location>
</feature>
<organism evidence="3 4">
    <name type="scientific">Kalanchoe fedtschenkoi</name>
    <name type="common">Lavender scallops</name>
    <name type="synonym">South American air plant</name>
    <dbReference type="NCBI Taxonomy" id="63787"/>
    <lineage>
        <taxon>Eukaryota</taxon>
        <taxon>Viridiplantae</taxon>
        <taxon>Streptophyta</taxon>
        <taxon>Embryophyta</taxon>
        <taxon>Tracheophyta</taxon>
        <taxon>Spermatophyta</taxon>
        <taxon>Magnoliopsida</taxon>
        <taxon>eudicotyledons</taxon>
        <taxon>Gunneridae</taxon>
        <taxon>Pentapetalae</taxon>
        <taxon>Saxifragales</taxon>
        <taxon>Crassulaceae</taxon>
        <taxon>Kalanchoe</taxon>
    </lineage>
</organism>
<dbReference type="PANTHER" id="PTHR47926">
    <property type="entry name" value="PENTATRICOPEPTIDE REPEAT-CONTAINING PROTEIN"/>
    <property type="match status" value="1"/>
</dbReference>
<feature type="repeat" description="PPR" evidence="2">
    <location>
        <begin position="132"/>
        <end position="166"/>
    </location>
</feature>
<evidence type="ECO:0000256" key="1">
    <source>
        <dbReference type="ARBA" id="ARBA00022737"/>
    </source>
</evidence>
<dbReference type="InterPro" id="IPR011990">
    <property type="entry name" value="TPR-like_helical_dom_sf"/>
</dbReference>
<dbReference type="PROSITE" id="PS51375">
    <property type="entry name" value="PPR"/>
    <property type="match status" value="3"/>
</dbReference>
<evidence type="ECO:0000313" key="4">
    <source>
        <dbReference type="Proteomes" id="UP000594263"/>
    </source>
</evidence>
<dbReference type="EnsemblPlants" id="Kaladp0045s0390.2.v1.1">
    <property type="protein sequence ID" value="Kaladp0045s0390.2.v1.1.CDS.1"/>
    <property type="gene ID" value="Kaladp0045s0390.v1.1"/>
</dbReference>
<dbReference type="FunFam" id="1.25.40.10:FF:000073">
    <property type="entry name" value="Pentatricopeptide repeat-containing protein chloroplastic"/>
    <property type="match status" value="1"/>
</dbReference>
<dbReference type="Gramene" id="Kaladp0045s0390.2.v1.1">
    <property type="protein sequence ID" value="Kaladp0045s0390.2.v1.1.CDS.1"/>
    <property type="gene ID" value="Kaladp0045s0390.v1.1"/>
</dbReference>
<dbReference type="Pfam" id="PF13041">
    <property type="entry name" value="PPR_2"/>
    <property type="match status" value="2"/>
</dbReference>
<keyword evidence="4" id="KW-1185">Reference proteome</keyword>
<keyword evidence="1" id="KW-0677">Repeat</keyword>
<dbReference type="AlphaFoldDB" id="A0A7N0ZWC8"/>
<reference evidence="3" key="1">
    <citation type="submission" date="2021-01" db="UniProtKB">
        <authorList>
            <consortium name="EnsemblPlants"/>
        </authorList>
    </citation>
    <scope>IDENTIFICATION</scope>
</reference>
<dbReference type="Gene3D" id="1.25.40.10">
    <property type="entry name" value="Tetratricopeptide repeat domain"/>
    <property type="match status" value="2"/>
</dbReference>
<dbReference type="EnsemblPlants" id="Kaladp0045s0390.1.v1.1">
    <property type="protein sequence ID" value="Kaladp0045s0390.1.v1.1.CDS.1"/>
    <property type="gene ID" value="Kaladp0045s0390.v1.1"/>
</dbReference>
<feature type="repeat" description="PPR" evidence="2">
    <location>
        <begin position="268"/>
        <end position="302"/>
    </location>
</feature>
<dbReference type="GO" id="GO:0003723">
    <property type="term" value="F:RNA binding"/>
    <property type="evidence" value="ECO:0007669"/>
    <property type="project" value="InterPro"/>
</dbReference>
<dbReference type="Gramene" id="Kaladp0045s0390.1.v1.1">
    <property type="protein sequence ID" value="Kaladp0045s0390.1.v1.1.CDS.1"/>
    <property type="gene ID" value="Kaladp0045s0390.v1.1"/>
</dbReference>
<evidence type="ECO:0000313" key="3">
    <source>
        <dbReference type="EnsemblPlants" id="Kaladp0045s0390.3.v1.1.CDS.1"/>
    </source>
</evidence>